<reference evidence="17 18" key="1">
    <citation type="submission" date="2019-08" db="EMBL/GenBank/DDBJ databases">
        <title>In-depth cultivation of the pig gut microbiome towards novel bacterial diversity and tailored functional studies.</title>
        <authorList>
            <person name="Wylensek D."/>
            <person name="Hitch T.C.A."/>
            <person name="Clavel T."/>
        </authorList>
    </citation>
    <scope>NUCLEOTIDE SEQUENCE [LARGE SCALE GENOMIC DNA]</scope>
    <source>
        <strain evidence="17 18">WCA-389-WT-23D1</strain>
    </source>
</reference>
<organism evidence="17 18">
    <name type="scientific">Clostridium porci</name>
    <dbReference type="NCBI Taxonomy" id="2605778"/>
    <lineage>
        <taxon>Bacteria</taxon>
        <taxon>Bacillati</taxon>
        <taxon>Bacillota</taxon>
        <taxon>Clostridia</taxon>
        <taxon>Eubacteriales</taxon>
        <taxon>Clostridiaceae</taxon>
        <taxon>Clostridium</taxon>
    </lineage>
</organism>
<evidence type="ECO:0000256" key="8">
    <source>
        <dbReference type="ARBA" id="ARBA00022801"/>
    </source>
</evidence>
<protein>
    <recommendedName>
        <fullName evidence="4">serine-type D-Ala-D-Ala carboxypeptidase</fullName>
        <ecNumber evidence="4">3.4.16.4</ecNumber>
    </recommendedName>
</protein>
<comment type="function">
    <text evidence="1">Removes C-terminal D-alanyl residues from sugar-peptide cell wall precursors.</text>
</comment>
<keyword evidence="7" id="KW-0732">Signal</keyword>
<dbReference type="InterPro" id="IPR037167">
    <property type="entry name" value="Peptidase_S11_C_sf"/>
</dbReference>
<feature type="active site" evidence="13">
    <location>
        <position position="144"/>
    </location>
</feature>
<comment type="similarity">
    <text evidence="3 15">Belongs to the peptidase S11 family.</text>
</comment>
<keyword evidence="5 17" id="KW-0121">Carboxypeptidase</keyword>
<dbReference type="PANTHER" id="PTHR21581">
    <property type="entry name" value="D-ALANYL-D-ALANINE CARBOXYPEPTIDASE"/>
    <property type="match status" value="1"/>
</dbReference>
<dbReference type="GO" id="GO:0008360">
    <property type="term" value="P:regulation of cell shape"/>
    <property type="evidence" value="ECO:0007669"/>
    <property type="project" value="UniProtKB-KW"/>
</dbReference>
<dbReference type="GO" id="GO:0009252">
    <property type="term" value="P:peptidoglycan biosynthetic process"/>
    <property type="evidence" value="ECO:0007669"/>
    <property type="project" value="UniProtKB-UniPathway"/>
</dbReference>
<evidence type="ECO:0000256" key="15">
    <source>
        <dbReference type="RuleBase" id="RU004016"/>
    </source>
</evidence>
<keyword evidence="18" id="KW-1185">Reference proteome</keyword>
<dbReference type="SMART" id="SM00936">
    <property type="entry name" value="PBP5_C"/>
    <property type="match status" value="1"/>
</dbReference>
<dbReference type="RefSeq" id="WP_154470593.1">
    <property type="nucleotide sequence ID" value="NZ_DBEWUL010000204.1"/>
</dbReference>
<name>A0A7X2NI74_9CLOT</name>
<dbReference type="Pfam" id="PF07943">
    <property type="entry name" value="PBP5_C"/>
    <property type="match status" value="1"/>
</dbReference>
<feature type="binding site" evidence="14">
    <location>
        <position position="264"/>
    </location>
    <ligand>
        <name>substrate</name>
    </ligand>
</feature>
<evidence type="ECO:0000256" key="7">
    <source>
        <dbReference type="ARBA" id="ARBA00022729"/>
    </source>
</evidence>
<dbReference type="Gene3D" id="2.60.410.10">
    <property type="entry name" value="D-Ala-D-Ala carboxypeptidase, C-terminal domain"/>
    <property type="match status" value="1"/>
</dbReference>
<evidence type="ECO:0000313" key="17">
    <source>
        <dbReference type="EMBL" id="MSS35180.1"/>
    </source>
</evidence>
<keyword evidence="9" id="KW-0133">Cell shape</keyword>
<dbReference type="InterPro" id="IPR012338">
    <property type="entry name" value="Beta-lactam/transpept-like"/>
</dbReference>
<feature type="active site" description="Acyl-ester intermediate" evidence="13">
    <location>
        <position position="89"/>
    </location>
</feature>
<dbReference type="InterPro" id="IPR001967">
    <property type="entry name" value="Peptidase_S11_N"/>
</dbReference>
<dbReference type="Proteomes" id="UP000429958">
    <property type="component" value="Unassembled WGS sequence"/>
</dbReference>
<gene>
    <name evidence="17" type="ORF">FYJ39_00945</name>
</gene>
<feature type="active site" description="Proton acceptor" evidence="13">
    <location>
        <position position="92"/>
    </location>
</feature>
<evidence type="ECO:0000256" key="14">
    <source>
        <dbReference type="PIRSR" id="PIRSR618044-2"/>
    </source>
</evidence>
<dbReference type="AlphaFoldDB" id="A0A7X2NI74"/>
<evidence type="ECO:0000256" key="6">
    <source>
        <dbReference type="ARBA" id="ARBA00022670"/>
    </source>
</evidence>
<evidence type="ECO:0000256" key="10">
    <source>
        <dbReference type="ARBA" id="ARBA00022984"/>
    </source>
</evidence>
<accession>A0A7X2NI74</accession>
<evidence type="ECO:0000313" key="18">
    <source>
        <dbReference type="Proteomes" id="UP000429958"/>
    </source>
</evidence>
<evidence type="ECO:0000256" key="3">
    <source>
        <dbReference type="ARBA" id="ARBA00007164"/>
    </source>
</evidence>
<evidence type="ECO:0000256" key="12">
    <source>
        <dbReference type="ARBA" id="ARBA00034000"/>
    </source>
</evidence>
<evidence type="ECO:0000256" key="2">
    <source>
        <dbReference type="ARBA" id="ARBA00004752"/>
    </source>
</evidence>
<dbReference type="EC" id="3.4.16.4" evidence="4"/>
<evidence type="ECO:0000256" key="4">
    <source>
        <dbReference type="ARBA" id="ARBA00012448"/>
    </source>
</evidence>
<dbReference type="SUPFAM" id="SSF69189">
    <property type="entry name" value="Penicillin-binding protein associated domain"/>
    <property type="match status" value="1"/>
</dbReference>
<dbReference type="Gene3D" id="3.40.710.10">
    <property type="entry name" value="DD-peptidase/beta-lactamase superfamily"/>
    <property type="match status" value="1"/>
</dbReference>
<keyword evidence="8" id="KW-0378">Hydrolase</keyword>
<evidence type="ECO:0000256" key="1">
    <source>
        <dbReference type="ARBA" id="ARBA00003217"/>
    </source>
</evidence>
<dbReference type="InterPro" id="IPR015956">
    <property type="entry name" value="Peniciliin-bd_prot_C_sf"/>
</dbReference>
<comment type="caution">
    <text evidence="17">The sequence shown here is derived from an EMBL/GenBank/DDBJ whole genome shotgun (WGS) entry which is preliminary data.</text>
</comment>
<evidence type="ECO:0000259" key="16">
    <source>
        <dbReference type="SMART" id="SM00936"/>
    </source>
</evidence>
<proteinExistence type="inferred from homology"/>
<evidence type="ECO:0000256" key="11">
    <source>
        <dbReference type="ARBA" id="ARBA00023316"/>
    </source>
</evidence>
<evidence type="ECO:0000256" key="9">
    <source>
        <dbReference type="ARBA" id="ARBA00022960"/>
    </source>
</evidence>
<evidence type="ECO:0000256" key="5">
    <source>
        <dbReference type="ARBA" id="ARBA00022645"/>
    </source>
</evidence>
<dbReference type="EMBL" id="VUMD01000001">
    <property type="protein sequence ID" value="MSS35180.1"/>
    <property type="molecule type" value="Genomic_DNA"/>
</dbReference>
<sequence length="441" mass="48909">MKRWICSAVLAISLFLNPLEGLGGEIFTENGWVRETESPALSAPSAVRPGDAASGDFLKLYAQSAVLIDGRTGRVLYGKGQDMIRPMASTTKIMTCILALELGNPDDRVTASSYAASQPKVHLGVRSGEQYRLEDLLYALMLESYNDAAVMIAEHIGGSAEEFASLMNQKARSLGCENTYFITPNGLDGVKTDENGIERIHSTTASELAQIMRYCVTQSPMREAFLKITQTQNYYFTDLSGKRSFSCCNHNALLTMMKGILSGKTGFTGGAGYSYVGAMENEGRTYIISLLGCGWPPHKTYKWSDARKLYNYGLENFQMRDVFQEEALGTVPVTGGLCWEEDGCKTDKTSLSLNLEPEEMHLALLLKEDEQIEILRRIPNRLEAPVRAGQQVGSIDYILDGQLIKSYPVYAKDDVEAMTLLRSVRRIVKLFLENGKKCHKF</sequence>
<dbReference type="UniPathway" id="UPA00219"/>
<dbReference type="InterPro" id="IPR018044">
    <property type="entry name" value="Peptidase_S11"/>
</dbReference>
<dbReference type="PANTHER" id="PTHR21581:SF33">
    <property type="entry name" value="D-ALANYL-D-ALANINE CARBOXYPEPTIDASE DACB"/>
    <property type="match status" value="1"/>
</dbReference>
<dbReference type="GO" id="GO:0071555">
    <property type="term" value="P:cell wall organization"/>
    <property type="evidence" value="ECO:0007669"/>
    <property type="project" value="UniProtKB-KW"/>
</dbReference>
<keyword evidence="11" id="KW-0961">Cell wall biogenesis/degradation</keyword>
<dbReference type="InterPro" id="IPR012907">
    <property type="entry name" value="Peptidase_S11_C"/>
</dbReference>
<dbReference type="PRINTS" id="PR00725">
    <property type="entry name" value="DADACBPTASE1"/>
</dbReference>
<evidence type="ECO:0000256" key="13">
    <source>
        <dbReference type="PIRSR" id="PIRSR618044-1"/>
    </source>
</evidence>
<comment type="catalytic activity">
    <reaction evidence="12">
        <text>Preferential cleavage: (Ac)2-L-Lys-D-Ala-|-D-Ala. Also transpeptidation of peptidyl-alanyl moieties that are N-acyl substituents of D-alanine.</text>
        <dbReference type="EC" id="3.4.16.4"/>
    </reaction>
</comment>
<keyword evidence="6" id="KW-0645">Protease</keyword>
<dbReference type="GO" id="GO:0006508">
    <property type="term" value="P:proteolysis"/>
    <property type="evidence" value="ECO:0007669"/>
    <property type="project" value="UniProtKB-KW"/>
</dbReference>
<dbReference type="Pfam" id="PF00768">
    <property type="entry name" value="Peptidase_S11"/>
    <property type="match status" value="1"/>
</dbReference>
<keyword evidence="10" id="KW-0573">Peptidoglycan synthesis</keyword>
<dbReference type="GO" id="GO:0009002">
    <property type="term" value="F:serine-type D-Ala-D-Ala carboxypeptidase activity"/>
    <property type="evidence" value="ECO:0007669"/>
    <property type="project" value="UniProtKB-EC"/>
</dbReference>
<dbReference type="SUPFAM" id="SSF56601">
    <property type="entry name" value="beta-lactamase/transpeptidase-like"/>
    <property type="match status" value="1"/>
</dbReference>
<feature type="domain" description="Peptidase S11 D-Ala-D-Ala carboxypeptidase A C-terminal" evidence="16">
    <location>
        <begin position="317"/>
        <end position="417"/>
    </location>
</feature>
<comment type="pathway">
    <text evidence="2">Cell wall biogenesis; peptidoglycan biosynthesis.</text>
</comment>